<sequence length="216" mass="24192">MSNFRVDPYLWIHLSGLAVLPLWLALCLFGLAIGYPIWPMGVEIAIIAMIGILPILGMQWFQPFYIFSILIVTIKPEQLTPIQRRILTRFKTSQNQKLALIAPLLLIPILWQLYRLAPLAADVVSLPWHGRLVGLLIASIAFLGCNLFLQVPISVIGVLLTRKPEWVGAEPLTSQQIRQGFTHIGLRVNRILPESLLPETPENFPSSLDSSDPSET</sequence>
<dbReference type="OrthoDB" id="484731at2"/>
<evidence type="ECO:0000313" key="3">
    <source>
        <dbReference type="EMBL" id="ERT04913.1"/>
    </source>
</evidence>
<comment type="caution">
    <text evidence="3">The sequence shown here is derived from an EMBL/GenBank/DDBJ whole genome shotgun (WGS) entry which is preliminary data.</text>
</comment>
<feature type="transmembrane region" description="Helical" evidence="2">
    <location>
        <begin position="134"/>
        <end position="160"/>
    </location>
</feature>
<name>U7QAT7_9CYAN</name>
<dbReference type="RefSeq" id="WP_023068842.1">
    <property type="nucleotide sequence ID" value="NZ_AUZM01000075.1"/>
</dbReference>
<feature type="region of interest" description="Disordered" evidence="1">
    <location>
        <begin position="197"/>
        <end position="216"/>
    </location>
</feature>
<keyword evidence="2" id="KW-1133">Transmembrane helix</keyword>
<feature type="transmembrane region" description="Helical" evidence="2">
    <location>
        <begin position="95"/>
        <end position="114"/>
    </location>
</feature>
<gene>
    <name evidence="3" type="ORF">M595_5153</name>
</gene>
<keyword evidence="2" id="KW-0812">Transmembrane</keyword>
<dbReference type="NCBIfam" id="NF033183">
    <property type="entry name" value="colliding_TM"/>
    <property type="match status" value="1"/>
</dbReference>
<evidence type="ECO:0008006" key="5">
    <source>
        <dbReference type="Google" id="ProtNLM"/>
    </source>
</evidence>
<organism evidence="3 4">
    <name type="scientific">Lyngbya aestuarii BL J</name>
    <dbReference type="NCBI Taxonomy" id="1348334"/>
    <lineage>
        <taxon>Bacteria</taxon>
        <taxon>Bacillati</taxon>
        <taxon>Cyanobacteriota</taxon>
        <taxon>Cyanophyceae</taxon>
        <taxon>Oscillatoriophycideae</taxon>
        <taxon>Oscillatoriales</taxon>
        <taxon>Microcoleaceae</taxon>
        <taxon>Lyngbya</taxon>
    </lineage>
</organism>
<dbReference type="PATRIC" id="fig|1348334.3.peg.4965"/>
<dbReference type="InterPro" id="IPR049610">
    <property type="entry name" value="LCTMP-like"/>
</dbReference>
<proteinExistence type="predicted"/>
<feature type="transmembrane region" description="Helical" evidence="2">
    <location>
        <begin position="44"/>
        <end position="74"/>
    </location>
</feature>
<protein>
    <recommendedName>
        <fullName evidence="5">Low-complexity tail membrane protein</fullName>
    </recommendedName>
</protein>
<dbReference type="AlphaFoldDB" id="U7QAT7"/>
<feature type="compositionally biased region" description="Polar residues" evidence="1">
    <location>
        <begin position="203"/>
        <end position="216"/>
    </location>
</feature>
<feature type="transmembrane region" description="Helical" evidence="2">
    <location>
        <begin position="12"/>
        <end position="38"/>
    </location>
</feature>
<keyword evidence="2" id="KW-0472">Membrane</keyword>
<evidence type="ECO:0000313" key="4">
    <source>
        <dbReference type="Proteomes" id="UP000017127"/>
    </source>
</evidence>
<evidence type="ECO:0000256" key="1">
    <source>
        <dbReference type="SAM" id="MobiDB-lite"/>
    </source>
</evidence>
<dbReference type="EMBL" id="AUZM01000075">
    <property type="protein sequence ID" value="ERT04913.1"/>
    <property type="molecule type" value="Genomic_DNA"/>
</dbReference>
<accession>U7QAT7</accession>
<dbReference type="Proteomes" id="UP000017127">
    <property type="component" value="Unassembled WGS sequence"/>
</dbReference>
<reference evidence="3 4" key="1">
    <citation type="journal article" date="2013" name="Front. Microbiol.">
        <title>Comparative genomic analyses of the cyanobacterium, Lyngbya aestuarii BL J, a powerful hydrogen producer.</title>
        <authorList>
            <person name="Kothari A."/>
            <person name="Vaughn M."/>
            <person name="Garcia-Pichel F."/>
        </authorList>
    </citation>
    <scope>NUCLEOTIDE SEQUENCE [LARGE SCALE GENOMIC DNA]</scope>
    <source>
        <strain evidence="3 4">BL J</strain>
    </source>
</reference>
<keyword evidence="4" id="KW-1185">Reference proteome</keyword>
<evidence type="ECO:0000256" key="2">
    <source>
        <dbReference type="SAM" id="Phobius"/>
    </source>
</evidence>